<comment type="similarity">
    <text evidence="1">Belongs to the SorC transcriptional regulatory family.</text>
</comment>
<dbReference type="GO" id="GO:0003677">
    <property type="term" value="F:DNA binding"/>
    <property type="evidence" value="ECO:0007669"/>
    <property type="project" value="UniProtKB-KW"/>
</dbReference>
<keyword evidence="2" id="KW-0805">Transcription regulation</keyword>
<dbReference type="AlphaFoldDB" id="A0A2T0LC80"/>
<dbReference type="GO" id="GO:0030246">
    <property type="term" value="F:carbohydrate binding"/>
    <property type="evidence" value="ECO:0007669"/>
    <property type="project" value="InterPro"/>
</dbReference>
<evidence type="ECO:0000259" key="5">
    <source>
        <dbReference type="Pfam" id="PF04198"/>
    </source>
</evidence>
<keyword evidence="8" id="KW-1185">Reference proteome</keyword>
<dbReference type="InterPro" id="IPR051054">
    <property type="entry name" value="SorC_transcr_regulators"/>
</dbReference>
<feature type="domain" description="Sugar-binding" evidence="5">
    <location>
        <begin position="60"/>
        <end position="312"/>
    </location>
</feature>
<feature type="domain" description="RNA polymerase sigma-70 region 4" evidence="6">
    <location>
        <begin position="15"/>
        <end position="47"/>
    </location>
</feature>
<keyword evidence="4" id="KW-0804">Transcription</keyword>
<protein>
    <submittedName>
        <fullName evidence="7">DNA-binding transcriptional regulator LsrR (DeoR family)</fullName>
    </submittedName>
</protein>
<dbReference type="GO" id="GO:0003700">
    <property type="term" value="F:DNA-binding transcription factor activity"/>
    <property type="evidence" value="ECO:0007669"/>
    <property type="project" value="InterPro"/>
</dbReference>
<accession>A0A2T0LC80</accession>
<gene>
    <name evidence="7" type="ORF">CLV97_12349</name>
</gene>
<evidence type="ECO:0000259" key="6">
    <source>
        <dbReference type="Pfam" id="PF04545"/>
    </source>
</evidence>
<evidence type="ECO:0000256" key="3">
    <source>
        <dbReference type="ARBA" id="ARBA00023125"/>
    </source>
</evidence>
<dbReference type="InterPro" id="IPR007324">
    <property type="entry name" value="Sugar-bd_dom_put"/>
</dbReference>
<evidence type="ECO:0000256" key="4">
    <source>
        <dbReference type="ARBA" id="ARBA00023163"/>
    </source>
</evidence>
<evidence type="ECO:0000256" key="1">
    <source>
        <dbReference type="ARBA" id="ARBA00010466"/>
    </source>
</evidence>
<dbReference type="Gene3D" id="3.40.50.1360">
    <property type="match status" value="1"/>
</dbReference>
<dbReference type="EMBL" id="PVNE01000023">
    <property type="protein sequence ID" value="PRX39596.1"/>
    <property type="molecule type" value="Genomic_DNA"/>
</dbReference>
<dbReference type="Pfam" id="PF04198">
    <property type="entry name" value="Sugar-bind"/>
    <property type="match status" value="1"/>
</dbReference>
<dbReference type="PANTHER" id="PTHR34294:SF12">
    <property type="entry name" value="SUGAR-BINDING TRANSCRIPTIONAL REGULATOR"/>
    <property type="match status" value="1"/>
</dbReference>
<name>A0A2T0LC80_9BACL</name>
<comment type="caution">
    <text evidence="7">The sequence shown here is derived from an EMBL/GenBank/DDBJ whole genome shotgun (WGS) entry which is preliminary data.</text>
</comment>
<dbReference type="PANTHER" id="PTHR34294">
    <property type="entry name" value="TRANSCRIPTIONAL REGULATOR-RELATED"/>
    <property type="match status" value="1"/>
</dbReference>
<evidence type="ECO:0000313" key="8">
    <source>
        <dbReference type="Proteomes" id="UP000237797"/>
    </source>
</evidence>
<proteinExistence type="inferred from homology"/>
<dbReference type="OrthoDB" id="58802at2"/>
<dbReference type="InterPro" id="IPR037171">
    <property type="entry name" value="NagB/RpiA_transferase-like"/>
</dbReference>
<dbReference type="InterPro" id="IPR007630">
    <property type="entry name" value="RNA_pol_sigma70_r4"/>
</dbReference>
<dbReference type="Gene3D" id="1.10.10.10">
    <property type="entry name" value="Winged helix-like DNA-binding domain superfamily/Winged helix DNA-binding domain"/>
    <property type="match status" value="1"/>
</dbReference>
<organism evidence="7 8">
    <name type="scientific">Planifilum fimeticola</name>
    <dbReference type="NCBI Taxonomy" id="201975"/>
    <lineage>
        <taxon>Bacteria</taxon>
        <taxon>Bacillati</taxon>
        <taxon>Bacillota</taxon>
        <taxon>Bacilli</taxon>
        <taxon>Bacillales</taxon>
        <taxon>Thermoactinomycetaceae</taxon>
        <taxon>Planifilum</taxon>
    </lineage>
</organism>
<keyword evidence="3 7" id="KW-0238">DNA-binding</keyword>
<dbReference type="GO" id="GO:0006352">
    <property type="term" value="P:DNA-templated transcription initiation"/>
    <property type="evidence" value="ECO:0007669"/>
    <property type="project" value="InterPro"/>
</dbReference>
<dbReference type="SUPFAM" id="SSF100950">
    <property type="entry name" value="NagB/RpiA/CoA transferase-like"/>
    <property type="match status" value="1"/>
</dbReference>
<dbReference type="RefSeq" id="WP_106346017.1">
    <property type="nucleotide sequence ID" value="NZ_PVNE01000023.1"/>
</dbReference>
<dbReference type="InterPro" id="IPR036388">
    <property type="entry name" value="WH-like_DNA-bd_sf"/>
</dbReference>
<evidence type="ECO:0000313" key="7">
    <source>
        <dbReference type="EMBL" id="PRX39596.1"/>
    </source>
</evidence>
<dbReference type="Proteomes" id="UP000237797">
    <property type="component" value="Unassembled WGS sequence"/>
</dbReference>
<reference evidence="7 8" key="1">
    <citation type="submission" date="2018-03" db="EMBL/GenBank/DDBJ databases">
        <title>Genomic Encyclopedia of Archaeal and Bacterial Type Strains, Phase II (KMG-II): from individual species to whole genera.</title>
        <authorList>
            <person name="Goeker M."/>
        </authorList>
    </citation>
    <scope>NUCLEOTIDE SEQUENCE [LARGE SCALE GENOMIC DNA]</scope>
    <source>
        <strain evidence="7 8">DSM 44946</strain>
    </source>
</reference>
<sequence>MDRWSDKRQMVRIAKMYYFQGLTQSEIANKVGISRPIISKLLQKARESGIVEIVIKDDTLRTVDLEQKLESEFPLKEALVVPVDDPDNEEINKRNVGKAAGQFLLRQLKKVKRLGISWGTTLNHMVREIPFVNHERIKILPLVGGIGRSHIEIHANQLAYELSKKLNCECEFLYAPAVAESVRLKQELMSSAEIHHLLEEAKRVDLAVVGIGNPLRSTMVKMGYLNKEDLDDLRRHGAAGDINSRFIDAEGRELSIPLTERTIGIELTPLRRIPTVIGVASGIDKVQAILASLRGQYMNVLVTDEATAKQVLIHHQRSFNPTG</sequence>
<dbReference type="Pfam" id="PF04545">
    <property type="entry name" value="Sigma70_r4"/>
    <property type="match status" value="1"/>
</dbReference>
<evidence type="ECO:0000256" key="2">
    <source>
        <dbReference type="ARBA" id="ARBA00023015"/>
    </source>
</evidence>